<dbReference type="Gene3D" id="1.20.144.10">
    <property type="entry name" value="Phosphatidic acid phosphatase type 2/haloperoxidase"/>
    <property type="match status" value="1"/>
</dbReference>
<dbReference type="AlphaFoldDB" id="H1DJ09"/>
<feature type="transmembrane region" description="Helical" evidence="1">
    <location>
        <begin position="109"/>
        <end position="127"/>
    </location>
</feature>
<keyword evidence="1" id="KW-1133">Transmembrane helix</keyword>
<dbReference type="RefSeq" id="WP_009137534.1">
    <property type="nucleotide sequence ID" value="NZ_JH594596.1"/>
</dbReference>
<keyword evidence="3" id="KW-1185">Reference proteome</keyword>
<feature type="transmembrane region" description="Helical" evidence="1">
    <location>
        <begin position="133"/>
        <end position="151"/>
    </location>
</feature>
<keyword evidence="1" id="KW-0812">Transmembrane</keyword>
<feature type="transmembrane region" description="Helical" evidence="1">
    <location>
        <begin position="80"/>
        <end position="97"/>
    </location>
</feature>
<feature type="transmembrane region" description="Helical" evidence="1">
    <location>
        <begin position="12"/>
        <end position="34"/>
    </location>
</feature>
<dbReference type="STRING" id="742817.HMPREF9449_02388"/>
<dbReference type="eggNOG" id="COG0671">
    <property type="taxonomic scope" value="Bacteria"/>
</dbReference>
<proteinExistence type="predicted"/>
<dbReference type="EMBL" id="ADMC01000025">
    <property type="protein sequence ID" value="EHP46771.1"/>
    <property type="molecule type" value="Genomic_DNA"/>
</dbReference>
<dbReference type="PATRIC" id="fig|742817.3.peg.2557"/>
<reference evidence="2 3" key="1">
    <citation type="submission" date="2012-01" db="EMBL/GenBank/DDBJ databases">
        <title>The Genome Sequence of Odoribacter laneus YIT 12061.</title>
        <authorList>
            <consortium name="The Broad Institute Genome Sequencing Platform"/>
            <person name="Earl A."/>
            <person name="Ward D."/>
            <person name="Feldgarden M."/>
            <person name="Gevers D."/>
            <person name="Morotomi M."/>
            <person name="Young S.K."/>
            <person name="Zeng Q."/>
            <person name="Gargeya S."/>
            <person name="Fitzgerald M."/>
            <person name="Haas B."/>
            <person name="Abouelleil A."/>
            <person name="Alvarado L."/>
            <person name="Arachchi H.M."/>
            <person name="Berlin A."/>
            <person name="Chapman S.B."/>
            <person name="Gearin G."/>
            <person name="Goldberg J."/>
            <person name="Griggs A."/>
            <person name="Gujja S."/>
            <person name="Hansen M."/>
            <person name="Heiman D."/>
            <person name="Howarth C."/>
            <person name="Larimer J."/>
            <person name="Lui A."/>
            <person name="MacDonald P.J.P."/>
            <person name="McCowen C."/>
            <person name="Montmayeur A."/>
            <person name="Murphy C."/>
            <person name="Neiman D."/>
            <person name="Pearson M."/>
            <person name="Priest M."/>
            <person name="Roberts A."/>
            <person name="Saif S."/>
            <person name="Shea T."/>
            <person name="Sisk P."/>
            <person name="Stolte C."/>
            <person name="Sykes S."/>
            <person name="Wortman J."/>
            <person name="Nusbaum C."/>
            <person name="Birren B."/>
        </authorList>
    </citation>
    <scope>NUCLEOTIDE SEQUENCE [LARGE SCALE GENOMIC DNA]</scope>
    <source>
        <strain evidence="2 3">YIT 12061</strain>
    </source>
</reference>
<evidence type="ECO:0000313" key="2">
    <source>
        <dbReference type="EMBL" id="EHP46771.1"/>
    </source>
</evidence>
<protein>
    <recommendedName>
        <fullName evidence="4">Phosphatidic acid phosphatase type 2/haloperoxidase domain-containing protein</fullName>
    </recommendedName>
</protein>
<feature type="transmembrane region" description="Helical" evidence="1">
    <location>
        <begin position="41"/>
        <end position="60"/>
    </location>
</feature>
<feature type="transmembrane region" description="Helical" evidence="1">
    <location>
        <begin position="158"/>
        <end position="175"/>
    </location>
</feature>
<dbReference type="GeneID" id="98069929"/>
<sequence>MKFIAQGVSYLFHPLLVPLYGLFFIFNSASVFSLIPFSTQVYCYFVTFVAMLLMPLLGMIVFKKMGFISSYDLSVKQERVYPALVAIFSAFAGFYLIGKLPYTNIVQQLYLVLIIVLSGFSIITLRWKMSMHMTAAGAVCGFITIIGFRYWGEVRESLMVILILSGILATCRLYLKKHNPAQIYAGFLFGLSFVVAILY</sequence>
<gene>
    <name evidence="2" type="ORF">HMPREF9449_02388</name>
</gene>
<comment type="caution">
    <text evidence="2">The sequence shown here is derived from an EMBL/GenBank/DDBJ whole genome shotgun (WGS) entry which is preliminary data.</text>
</comment>
<dbReference type="Proteomes" id="UP000004892">
    <property type="component" value="Unassembled WGS sequence"/>
</dbReference>
<feature type="transmembrane region" description="Helical" evidence="1">
    <location>
        <begin position="181"/>
        <end position="198"/>
    </location>
</feature>
<keyword evidence="1" id="KW-0472">Membrane</keyword>
<evidence type="ECO:0000256" key="1">
    <source>
        <dbReference type="SAM" id="Phobius"/>
    </source>
</evidence>
<evidence type="ECO:0008006" key="4">
    <source>
        <dbReference type="Google" id="ProtNLM"/>
    </source>
</evidence>
<evidence type="ECO:0000313" key="3">
    <source>
        <dbReference type="Proteomes" id="UP000004892"/>
    </source>
</evidence>
<accession>H1DJ09</accession>
<organism evidence="2 3">
    <name type="scientific">Odoribacter laneus YIT 12061</name>
    <dbReference type="NCBI Taxonomy" id="742817"/>
    <lineage>
        <taxon>Bacteria</taxon>
        <taxon>Pseudomonadati</taxon>
        <taxon>Bacteroidota</taxon>
        <taxon>Bacteroidia</taxon>
        <taxon>Bacteroidales</taxon>
        <taxon>Odoribacteraceae</taxon>
        <taxon>Odoribacter</taxon>
    </lineage>
</organism>
<dbReference type="HOGENOM" id="CLU_093776_1_1_10"/>
<name>H1DJ09_9BACT</name>